<feature type="chain" id="PRO_5020808296" description="NlpC/P60 domain-containing protein" evidence="5">
    <location>
        <begin position="21"/>
        <end position="246"/>
    </location>
</feature>
<evidence type="ECO:0000256" key="1">
    <source>
        <dbReference type="ARBA" id="ARBA00007074"/>
    </source>
</evidence>
<organism evidence="7 8">
    <name type="scientific">Ascodesmis nigricans</name>
    <dbReference type="NCBI Taxonomy" id="341454"/>
    <lineage>
        <taxon>Eukaryota</taxon>
        <taxon>Fungi</taxon>
        <taxon>Dikarya</taxon>
        <taxon>Ascomycota</taxon>
        <taxon>Pezizomycotina</taxon>
        <taxon>Pezizomycetes</taxon>
        <taxon>Pezizales</taxon>
        <taxon>Ascodesmidaceae</taxon>
        <taxon>Ascodesmis</taxon>
    </lineage>
</organism>
<feature type="domain" description="NlpC/P60" evidence="6">
    <location>
        <begin position="112"/>
        <end position="246"/>
    </location>
</feature>
<keyword evidence="4" id="KW-0788">Thiol protease</keyword>
<keyword evidence="2" id="KW-0645">Protease</keyword>
<keyword evidence="3" id="KW-0378">Hydrolase</keyword>
<dbReference type="SUPFAM" id="SSF54001">
    <property type="entry name" value="Cysteine proteinases"/>
    <property type="match status" value="1"/>
</dbReference>
<dbReference type="PROSITE" id="PS51935">
    <property type="entry name" value="NLPC_P60"/>
    <property type="match status" value="1"/>
</dbReference>
<dbReference type="AlphaFoldDB" id="A0A4S2MJJ4"/>
<gene>
    <name evidence="7" type="ORF">EX30DRAFT_352198</name>
</gene>
<dbReference type="EMBL" id="ML220161">
    <property type="protein sequence ID" value="TGZ77023.1"/>
    <property type="molecule type" value="Genomic_DNA"/>
</dbReference>
<dbReference type="GO" id="GO:0006508">
    <property type="term" value="P:proteolysis"/>
    <property type="evidence" value="ECO:0007669"/>
    <property type="project" value="UniProtKB-KW"/>
</dbReference>
<feature type="signal peptide" evidence="5">
    <location>
        <begin position="1"/>
        <end position="20"/>
    </location>
</feature>
<dbReference type="GO" id="GO:0008234">
    <property type="term" value="F:cysteine-type peptidase activity"/>
    <property type="evidence" value="ECO:0007669"/>
    <property type="project" value="UniProtKB-KW"/>
</dbReference>
<accession>A0A4S2MJJ4</accession>
<dbReference type="InterPro" id="IPR038765">
    <property type="entry name" value="Papain-like_cys_pep_sf"/>
</dbReference>
<dbReference type="Proteomes" id="UP000298138">
    <property type="component" value="Unassembled WGS sequence"/>
</dbReference>
<evidence type="ECO:0000256" key="2">
    <source>
        <dbReference type="ARBA" id="ARBA00022670"/>
    </source>
</evidence>
<keyword evidence="5" id="KW-0732">Signal</keyword>
<reference evidence="7 8" key="1">
    <citation type="submission" date="2019-04" db="EMBL/GenBank/DDBJ databases">
        <title>Comparative genomics and transcriptomics to analyze fruiting body development in filamentous ascomycetes.</title>
        <authorList>
            <consortium name="DOE Joint Genome Institute"/>
            <person name="Lutkenhaus R."/>
            <person name="Traeger S."/>
            <person name="Breuer J."/>
            <person name="Kuo A."/>
            <person name="Lipzen A."/>
            <person name="Pangilinan J."/>
            <person name="Dilworth D."/>
            <person name="Sandor L."/>
            <person name="Poggeler S."/>
            <person name="Barry K."/>
            <person name="Grigoriev I.V."/>
            <person name="Nowrousian M."/>
        </authorList>
    </citation>
    <scope>NUCLEOTIDE SEQUENCE [LARGE SCALE GENOMIC DNA]</scope>
    <source>
        <strain evidence="7 8">CBS 389.68</strain>
    </source>
</reference>
<evidence type="ECO:0000256" key="4">
    <source>
        <dbReference type="ARBA" id="ARBA00022807"/>
    </source>
</evidence>
<dbReference type="InterPro" id="IPR000064">
    <property type="entry name" value="NLP_P60_dom"/>
</dbReference>
<evidence type="ECO:0000313" key="7">
    <source>
        <dbReference type="EMBL" id="TGZ77023.1"/>
    </source>
</evidence>
<name>A0A4S2MJJ4_9PEZI</name>
<dbReference type="Gene3D" id="3.90.1720.10">
    <property type="entry name" value="endopeptidase domain like (from Nostoc punctiforme)"/>
    <property type="match status" value="1"/>
</dbReference>
<proteinExistence type="inferred from homology"/>
<dbReference type="PANTHER" id="PTHR47359:SF3">
    <property type="entry name" value="NLP_P60 DOMAIN-CONTAINING PROTEIN-RELATED"/>
    <property type="match status" value="1"/>
</dbReference>
<dbReference type="InterPro" id="IPR051794">
    <property type="entry name" value="PG_Endopeptidase_C40"/>
</dbReference>
<sequence>MKFTLVSTLFLLASPISVLAAIGDSCSHSWGKGTCKKSSDCGTSGFTVSGACPNDPSSVLCCIKKSCSPPAGTGYCENTSAGCSGGSFYSGYCPGDSSIKCCVKSTSGGGGTGSGAGILAKAKTQTGLPYVWGGGGCSGPSGGGFDCSGLTQYAICQWSKANGKQITIPRVSRDQYHYGTRVAVANRKVGDLVFYGSPDCNTRSNIYHVAIFAGDGKMFEAQKTGTKLGLYTFRTANLCPYAVRHW</sequence>
<evidence type="ECO:0000313" key="8">
    <source>
        <dbReference type="Proteomes" id="UP000298138"/>
    </source>
</evidence>
<dbReference type="Pfam" id="PF00877">
    <property type="entry name" value="NLPC_P60"/>
    <property type="match status" value="1"/>
</dbReference>
<evidence type="ECO:0000256" key="5">
    <source>
        <dbReference type="SAM" id="SignalP"/>
    </source>
</evidence>
<evidence type="ECO:0000256" key="3">
    <source>
        <dbReference type="ARBA" id="ARBA00022801"/>
    </source>
</evidence>
<dbReference type="InParanoid" id="A0A4S2MJJ4"/>
<dbReference type="STRING" id="341454.A0A4S2MJJ4"/>
<dbReference type="PANTHER" id="PTHR47359">
    <property type="entry name" value="PEPTIDOGLYCAN DL-ENDOPEPTIDASE CWLO"/>
    <property type="match status" value="1"/>
</dbReference>
<protein>
    <recommendedName>
        <fullName evidence="6">NlpC/P60 domain-containing protein</fullName>
    </recommendedName>
</protein>
<keyword evidence="8" id="KW-1185">Reference proteome</keyword>
<dbReference type="OrthoDB" id="2251794at2759"/>
<comment type="similarity">
    <text evidence="1">Belongs to the peptidase C40 family.</text>
</comment>
<evidence type="ECO:0000259" key="6">
    <source>
        <dbReference type="PROSITE" id="PS51935"/>
    </source>
</evidence>